<dbReference type="GO" id="GO:0008597">
    <property type="term" value="F:calcium-dependent protein serine/threonine phosphatase regulator activity"/>
    <property type="evidence" value="ECO:0007669"/>
    <property type="project" value="TreeGrafter"/>
</dbReference>
<dbReference type="Proteomes" id="UP001652621">
    <property type="component" value="Unplaced"/>
</dbReference>
<dbReference type="GO" id="GO:0005737">
    <property type="term" value="C:cytoplasm"/>
    <property type="evidence" value="ECO:0007669"/>
    <property type="project" value="TreeGrafter"/>
</dbReference>
<dbReference type="InterPro" id="IPR006931">
    <property type="entry name" value="Calcipressin"/>
</dbReference>
<dbReference type="EnsemblMetazoa" id="MDOA010550-RE">
    <property type="protein sequence ID" value="MDOA010550-PE"/>
    <property type="gene ID" value="MDOA010550"/>
</dbReference>
<dbReference type="AlphaFoldDB" id="A0A1I8N1F1"/>
<dbReference type="EnsemblMetazoa" id="MDOA010550-RB">
    <property type="protein sequence ID" value="MDOA010550-PB"/>
    <property type="gene ID" value="MDOA010550"/>
</dbReference>
<reference evidence="6 7" key="3">
    <citation type="submission" date="2025-04" db="UniProtKB">
        <authorList>
            <consortium name="RefSeq"/>
        </authorList>
    </citation>
    <scope>IDENTIFICATION</scope>
    <source>
        <strain evidence="6 7">Aabys</strain>
    </source>
</reference>
<evidence type="ECO:0000256" key="1">
    <source>
        <dbReference type="ARBA" id="ARBA00008209"/>
    </source>
</evidence>
<feature type="compositionally biased region" description="Polar residues" evidence="2">
    <location>
        <begin position="1"/>
        <end position="22"/>
    </location>
</feature>
<accession>A0A1I8N1F1</accession>
<dbReference type="GO" id="GO:0007617">
    <property type="term" value="P:mating behavior"/>
    <property type="evidence" value="ECO:0007669"/>
    <property type="project" value="UniProtKB-ARBA"/>
</dbReference>
<dbReference type="OrthoDB" id="17212at2759"/>
<dbReference type="PANTHER" id="PTHR10300:SF14">
    <property type="entry name" value="PROTEIN SARAH"/>
    <property type="match status" value="1"/>
</dbReference>
<dbReference type="EnsemblMetazoa" id="MDOA010550-RD">
    <property type="protein sequence ID" value="MDOA010550-PD"/>
    <property type="gene ID" value="MDOA010550"/>
</dbReference>
<reference evidence="4" key="2">
    <citation type="submission" date="2020-05" db="UniProtKB">
        <authorList>
            <consortium name="EnsemblMetazoa"/>
        </authorList>
    </citation>
    <scope>IDENTIFICATION</scope>
    <source>
        <strain evidence="4">Aabys</strain>
    </source>
</reference>
<name>A0A1I8N1F1_MUSDO</name>
<dbReference type="RefSeq" id="XP_005186806.1">
    <property type="nucleotide sequence ID" value="XM_005186749.3"/>
</dbReference>
<evidence type="ECO:0000313" key="7">
    <source>
        <dbReference type="RefSeq" id="XP_005186808.1"/>
    </source>
</evidence>
<reference evidence="3" key="1">
    <citation type="journal article" date="2014" name="Genome Biol.">
        <title>Genome of the house fly, Musca domestica L., a global vector of diseases with adaptations to a septic environment.</title>
        <authorList>
            <person name="Scott J.G."/>
            <person name="Warren W.C."/>
            <person name="Beukeboom L.W."/>
            <person name="Bopp D."/>
            <person name="Clark A.G."/>
            <person name="Giers S.D."/>
            <person name="Hediger M."/>
            <person name="Jones A.K."/>
            <person name="Kasai S."/>
            <person name="Leichter C.A."/>
            <person name="Li M."/>
            <person name="Meisel R.P."/>
            <person name="Minx P."/>
            <person name="Murphy T.D."/>
            <person name="Nelson D.R."/>
            <person name="Reid W.R."/>
            <person name="Rinkevich F.D."/>
            <person name="Robertson H.M."/>
            <person name="Sackton T.B."/>
            <person name="Sattelle D.B."/>
            <person name="Thibaud-Nissen F."/>
            <person name="Tomlinson C."/>
            <person name="van de Zande L."/>
            <person name="Walden K.K."/>
            <person name="Wilson R.K."/>
            <person name="Liu N."/>
        </authorList>
    </citation>
    <scope>NUCLEOTIDE SEQUENCE</scope>
    <source>
        <strain evidence="3">Aabys</strain>
    </source>
</reference>
<gene>
    <name evidence="4" type="primary">101894442</name>
    <name evidence="6 7 8" type="synonym">LOC101894442</name>
</gene>
<dbReference type="SUPFAM" id="SSF54928">
    <property type="entry name" value="RNA-binding domain, RBD"/>
    <property type="match status" value="1"/>
</dbReference>
<dbReference type="eggNOG" id="KOG4019">
    <property type="taxonomic scope" value="Eukaryota"/>
</dbReference>
<comment type="similarity">
    <text evidence="1">Belongs to the RCAN family.</text>
</comment>
<organism evidence="4">
    <name type="scientific">Musca domestica</name>
    <name type="common">House fly</name>
    <dbReference type="NCBI Taxonomy" id="7370"/>
    <lineage>
        <taxon>Eukaryota</taxon>
        <taxon>Metazoa</taxon>
        <taxon>Ecdysozoa</taxon>
        <taxon>Arthropoda</taxon>
        <taxon>Hexapoda</taxon>
        <taxon>Insecta</taxon>
        <taxon>Pterygota</taxon>
        <taxon>Neoptera</taxon>
        <taxon>Endopterygota</taxon>
        <taxon>Diptera</taxon>
        <taxon>Brachycera</taxon>
        <taxon>Muscomorpha</taxon>
        <taxon>Muscoidea</taxon>
        <taxon>Muscidae</taxon>
        <taxon>Musca</taxon>
    </lineage>
</organism>
<dbReference type="FunFam" id="3.30.70.330:FF:000092">
    <property type="entry name" value="Calcipressin-2 isoform 2"/>
    <property type="match status" value="1"/>
</dbReference>
<evidence type="ECO:0000313" key="5">
    <source>
        <dbReference type="Proteomes" id="UP001652621"/>
    </source>
</evidence>
<dbReference type="RefSeq" id="XP_019893491.1">
    <property type="nucleotide sequence ID" value="XM_020037932.1"/>
</dbReference>
<dbReference type="KEGG" id="mde:101894442"/>
<dbReference type="CDD" id="cd12434">
    <property type="entry name" value="RRM_RCAN_like"/>
    <property type="match status" value="1"/>
</dbReference>
<feature type="compositionally biased region" description="Acidic residues" evidence="2">
    <location>
        <begin position="51"/>
        <end position="65"/>
    </location>
</feature>
<dbReference type="RefSeq" id="XP_005186808.1">
    <property type="nucleotide sequence ID" value="XM_005186751.3"/>
</dbReference>
<dbReference type="VEuPathDB" id="VectorBase:MDOA010550"/>
<dbReference type="GO" id="GO:0005634">
    <property type="term" value="C:nucleus"/>
    <property type="evidence" value="ECO:0007669"/>
    <property type="project" value="TreeGrafter"/>
</dbReference>
<evidence type="ECO:0000313" key="6">
    <source>
        <dbReference type="RefSeq" id="XP_005186806.1"/>
    </source>
</evidence>
<dbReference type="GO" id="GO:0003676">
    <property type="term" value="F:nucleic acid binding"/>
    <property type="evidence" value="ECO:0007669"/>
    <property type="project" value="InterPro"/>
</dbReference>
<dbReference type="EnsemblMetazoa" id="MDOA010550-RA">
    <property type="protein sequence ID" value="MDOA010550-PA"/>
    <property type="gene ID" value="MDOA010550"/>
</dbReference>
<dbReference type="InterPro" id="IPR035979">
    <property type="entry name" value="RBD_domain_sf"/>
</dbReference>
<sequence>MTSTPPKNNCKLKSSHNSSGSPSIEKLSPDQDVFINPTDGLPSQHPTLPDGEVDSNSEPEVDPDSFDDLPTSIIVTNIHSEVFSNPQLKQEMEDLFRSFCDSATFQWLRSFRRLRVNYDNAVAAANARIKLHQYEFNKKTVITCYFAQPVTPVSNKNLQPPAPVKQFLISPPASPPAGWEPREENEPLVNHDLLAALASLTPGESHELHPQSEDQPAIVVHTAMLPEAAVESAVRPKLPIVQTKCPERA</sequence>
<evidence type="ECO:0000313" key="8">
    <source>
        <dbReference type="RefSeq" id="XP_019893491.1"/>
    </source>
</evidence>
<dbReference type="STRING" id="7370.A0A1I8N1F1"/>
<keyword evidence="5" id="KW-1185">Reference proteome</keyword>
<dbReference type="Gene3D" id="3.30.70.330">
    <property type="match status" value="1"/>
</dbReference>
<dbReference type="PANTHER" id="PTHR10300">
    <property type="entry name" value="CALCIPRESSIN"/>
    <property type="match status" value="1"/>
</dbReference>
<dbReference type="VEuPathDB" id="VectorBase:MDOMA2_015507"/>
<evidence type="ECO:0000313" key="4">
    <source>
        <dbReference type="EnsemblMetazoa" id="MDOA010550-PD"/>
    </source>
</evidence>
<proteinExistence type="inferred from homology"/>
<protein>
    <submittedName>
        <fullName evidence="6 7">Protein sarah</fullName>
    </submittedName>
</protein>
<evidence type="ECO:0000313" key="3">
    <source>
        <dbReference type="EnsemblMetazoa" id="MDOA010550-PA"/>
    </source>
</evidence>
<dbReference type="GO" id="GO:0019722">
    <property type="term" value="P:calcium-mediated signaling"/>
    <property type="evidence" value="ECO:0007669"/>
    <property type="project" value="InterPro"/>
</dbReference>
<dbReference type="Pfam" id="PF04847">
    <property type="entry name" value="Calcipressin"/>
    <property type="match status" value="1"/>
</dbReference>
<dbReference type="InterPro" id="IPR012677">
    <property type="entry name" value="Nucleotide-bd_a/b_plait_sf"/>
</dbReference>
<evidence type="ECO:0000256" key="2">
    <source>
        <dbReference type="SAM" id="MobiDB-lite"/>
    </source>
</evidence>
<feature type="region of interest" description="Disordered" evidence="2">
    <location>
        <begin position="1"/>
        <end position="65"/>
    </location>
</feature>